<keyword evidence="2" id="KW-1185">Reference proteome</keyword>
<evidence type="ECO:0000313" key="2">
    <source>
        <dbReference type="Proteomes" id="UP000661077"/>
    </source>
</evidence>
<dbReference type="SUPFAM" id="SSF53448">
    <property type="entry name" value="Nucleotide-diphospho-sugar transferases"/>
    <property type="match status" value="1"/>
</dbReference>
<dbReference type="Gene3D" id="3.90.550.10">
    <property type="entry name" value="Spore Coat Polysaccharide Biosynthesis Protein SpsA, Chain A"/>
    <property type="match status" value="1"/>
</dbReference>
<sequence>MSREIIITGGDAHFFPWMIAAISSLRAHAQTSAIDMGIIDQGLTDEQRAQLLALGCKIIRPEWTLPVPQEARQLRNIGLVARTALRDYFTGYEVYLWFDADAWMQTPEFVTAYVQGARQRGAAVVTEDGPGYRKTFTDWKWWAGNMVACFGPIDGLRCSFATSINIGVLCLRDNAPHWKEWQRYYTKALERTGKVNMDQHALFAAIHLGRLPTAFLPARFNWLPHLSTPVWNAESKLLCEPAAPHRPLSVIHLAGPRKDRPYEVARLSGGSVGSETLATSLTYPAMQQHLAA</sequence>
<gene>
    <name evidence="1" type="ORF">JM946_00415</name>
</gene>
<dbReference type="RefSeq" id="WP_203165168.1">
    <property type="nucleotide sequence ID" value="NZ_JAEVLS010000001.1"/>
</dbReference>
<accession>A0ABS1WQC9</accession>
<name>A0ABS1WQC9_9GAMM</name>
<organism evidence="1 2">
    <name type="scientific">Steroidobacter gossypii</name>
    <dbReference type="NCBI Taxonomy" id="2805490"/>
    <lineage>
        <taxon>Bacteria</taxon>
        <taxon>Pseudomonadati</taxon>
        <taxon>Pseudomonadota</taxon>
        <taxon>Gammaproteobacteria</taxon>
        <taxon>Steroidobacterales</taxon>
        <taxon>Steroidobacteraceae</taxon>
        <taxon>Steroidobacter</taxon>
    </lineage>
</organism>
<comment type="caution">
    <text evidence="1">The sequence shown here is derived from an EMBL/GenBank/DDBJ whole genome shotgun (WGS) entry which is preliminary data.</text>
</comment>
<dbReference type="Proteomes" id="UP000661077">
    <property type="component" value="Unassembled WGS sequence"/>
</dbReference>
<reference evidence="1 2" key="1">
    <citation type="journal article" date="2021" name="Int. J. Syst. Evol. Microbiol.">
        <title>Steroidobacter gossypii sp. nov., isolated from soil of cotton cropping field.</title>
        <authorList>
            <person name="Huang R."/>
            <person name="Yang S."/>
            <person name="Zhen C."/>
            <person name="Liu W."/>
        </authorList>
    </citation>
    <scope>NUCLEOTIDE SEQUENCE [LARGE SCALE GENOMIC DNA]</scope>
    <source>
        <strain evidence="1 2">S1-65</strain>
    </source>
</reference>
<protein>
    <submittedName>
        <fullName evidence="1">Uncharacterized protein</fullName>
    </submittedName>
</protein>
<dbReference type="EMBL" id="JAEVLS010000001">
    <property type="protein sequence ID" value="MBM0103182.1"/>
    <property type="molecule type" value="Genomic_DNA"/>
</dbReference>
<evidence type="ECO:0000313" key="1">
    <source>
        <dbReference type="EMBL" id="MBM0103182.1"/>
    </source>
</evidence>
<proteinExistence type="predicted"/>
<dbReference type="InterPro" id="IPR029044">
    <property type="entry name" value="Nucleotide-diphossugar_trans"/>
</dbReference>